<evidence type="ECO:0000313" key="2">
    <source>
        <dbReference type="EMBL" id="KAK8387812.1"/>
    </source>
</evidence>
<dbReference type="Proteomes" id="UP001487740">
    <property type="component" value="Unassembled WGS sequence"/>
</dbReference>
<dbReference type="AlphaFoldDB" id="A0AAW0TN70"/>
<feature type="region of interest" description="Disordered" evidence="1">
    <location>
        <begin position="62"/>
        <end position="92"/>
    </location>
</feature>
<sequence>MHPLAHLFPALSTLEHACPYPAPALPLLYLCHARVNLECLFSHGHRRPTDVDNLFCRREGEQESRTRRSKASHQQAGPTAHHSSRERSERAGVECRFEPPLGKVWEMLVTMARPRGTPRTLGQVCLFRVPVRTGAGRPAAQWARAPPTEDARPHHHYHTTTTTAIITTTTTAITPTTTTTTSSS</sequence>
<gene>
    <name evidence="2" type="ORF">O3P69_020023</name>
</gene>
<evidence type="ECO:0000256" key="1">
    <source>
        <dbReference type="SAM" id="MobiDB-lite"/>
    </source>
</evidence>
<reference evidence="2 3" key="1">
    <citation type="submission" date="2023-03" db="EMBL/GenBank/DDBJ databases">
        <title>High-quality genome of Scylla paramamosain provides insights in environmental adaptation.</title>
        <authorList>
            <person name="Zhang L."/>
        </authorList>
    </citation>
    <scope>NUCLEOTIDE SEQUENCE [LARGE SCALE GENOMIC DNA]</scope>
    <source>
        <strain evidence="2">LZ_2023a</strain>
        <tissue evidence="2">Muscle</tissue>
    </source>
</reference>
<accession>A0AAW0TN70</accession>
<proteinExistence type="predicted"/>
<evidence type="ECO:0000313" key="3">
    <source>
        <dbReference type="Proteomes" id="UP001487740"/>
    </source>
</evidence>
<comment type="caution">
    <text evidence="2">The sequence shown here is derived from an EMBL/GenBank/DDBJ whole genome shotgun (WGS) entry which is preliminary data.</text>
</comment>
<feature type="compositionally biased region" description="Basic and acidic residues" evidence="1">
    <location>
        <begin position="83"/>
        <end position="92"/>
    </location>
</feature>
<organism evidence="2 3">
    <name type="scientific">Scylla paramamosain</name>
    <name type="common">Mud crab</name>
    <dbReference type="NCBI Taxonomy" id="85552"/>
    <lineage>
        <taxon>Eukaryota</taxon>
        <taxon>Metazoa</taxon>
        <taxon>Ecdysozoa</taxon>
        <taxon>Arthropoda</taxon>
        <taxon>Crustacea</taxon>
        <taxon>Multicrustacea</taxon>
        <taxon>Malacostraca</taxon>
        <taxon>Eumalacostraca</taxon>
        <taxon>Eucarida</taxon>
        <taxon>Decapoda</taxon>
        <taxon>Pleocyemata</taxon>
        <taxon>Brachyura</taxon>
        <taxon>Eubrachyura</taxon>
        <taxon>Portunoidea</taxon>
        <taxon>Portunidae</taxon>
        <taxon>Portuninae</taxon>
        <taxon>Scylla</taxon>
    </lineage>
</organism>
<protein>
    <submittedName>
        <fullName evidence="2">Uncharacterized protein</fullName>
    </submittedName>
</protein>
<name>A0AAW0TN70_SCYPA</name>
<keyword evidence="3" id="KW-1185">Reference proteome</keyword>
<dbReference type="EMBL" id="JARAKH010000029">
    <property type="protein sequence ID" value="KAK8387812.1"/>
    <property type="molecule type" value="Genomic_DNA"/>
</dbReference>